<dbReference type="SUPFAM" id="SSF54928">
    <property type="entry name" value="RNA-binding domain, RBD"/>
    <property type="match status" value="1"/>
</dbReference>
<feature type="non-terminal residue" evidence="8">
    <location>
        <position position="1"/>
    </location>
</feature>
<organism evidence="8 9">
    <name type="scientific">Gymnopilus dilepis</name>
    <dbReference type="NCBI Taxonomy" id="231916"/>
    <lineage>
        <taxon>Eukaryota</taxon>
        <taxon>Fungi</taxon>
        <taxon>Dikarya</taxon>
        <taxon>Basidiomycota</taxon>
        <taxon>Agaricomycotina</taxon>
        <taxon>Agaricomycetes</taxon>
        <taxon>Agaricomycetidae</taxon>
        <taxon>Agaricales</taxon>
        <taxon>Agaricineae</taxon>
        <taxon>Hymenogastraceae</taxon>
        <taxon>Gymnopilus</taxon>
    </lineage>
</organism>
<feature type="compositionally biased region" description="Basic and acidic residues" evidence="6">
    <location>
        <begin position="456"/>
        <end position="477"/>
    </location>
</feature>
<dbReference type="EMBL" id="NHYE01001315">
    <property type="protein sequence ID" value="PPQ96919.1"/>
    <property type="molecule type" value="Genomic_DNA"/>
</dbReference>
<dbReference type="Gene3D" id="3.30.70.330">
    <property type="match status" value="2"/>
</dbReference>
<feature type="compositionally biased region" description="Basic and acidic residues" evidence="6">
    <location>
        <begin position="414"/>
        <end position="427"/>
    </location>
</feature>
<dbReference type="GO" id="GO:0005730">
    <property type="term" value="C:nucleolus"/>
    <property type="evidence" value="ECO:0007669"/>
    <property type="project" value="TreeGrafter"/>
</dbReference>
<dbReference type="AlphaFoldDB" id="A0A409Y1P8"/>
<evidence type="ECO:0000256" key="2">
    <source>
        <dbReference type="ARBA" id="ARBA00022737"/>
    </source>
</evidence>
<dbReference type="InParanoid" id="A0A409Y1P8"/>
<evidence type="ECO:0000256" key="3">
    <source>
        <dbReference type="ARBA" id="ARBA00022884"/>
    </source>
</evidence>
<keyword evidence="9" id="KW-1185">Reference proteome</keyword>
<dbReference type="InterPro" id="IPR012677">
    <property type="entry name" value="Nucleotide-bd_a/b_plait_sf"/>
</dbReference>
<evidence type="ECO:0000313" key="9">
    <source>
        <dbReference type="Proteomes" id="UP000284706"/>
    </source>
</evidence>
<dbReference type="OrthoDB" id="267048at2759"/>
<dbReference type="STRING" id="231916.A0A409Y1P8"/>
<feature type="domain" description="RRM" evidence="7">
    <location>
        <begin position="1"/>
        <end position="62"/>
    </location>
</feature>
<dbReference type="InterPro" id="IPR051945">
    <property type="entry name" value="RRM_MRD1_RNA_proc_ribogen"/>
</dbReference>
<keyword evidence="3 5" id="KW-0694">RNA-binding</keyword>
<protein>
    <recommendedName>
        <fullName evidence="7">RRM domain-containing protein</fullName>
    </recommendedName>
</protein>
<dbReference type="PANTHER" id="PTHR48039">
    <property type="entry name" value="RNA-BINDING MOTIF PROTEIN 14B"/>
    <property type="match status" value="1"/>
</dbReference>
<comment type="caution">
    <text evidence="8">The sequence shown here is derived from an EMBL/GenBank/DDBJ whole genome shotgun (WGS) entry which is preliminary data.</text>
</comment>
<dbReference type="PANTHER" id="PTHR48039:SF5">
    <property type="entry name" value="RNA-BINDING PROTEIN 28"/>
    <property type="match status" value="1"/>
</dbReference>
<reference evidence="8 9" key="1">
    <citation type="journal article" date="2018" name="Evol. Lett.">
        <title>Horizontal gene cluster transfer increased hallucinogenic mushroom diversity.</title>
        <authorList>
            <person name="Reynolds H.T."/>
            <person name="Vijayakumar V."/>
            <person name="Gluck-Thaler E."/>
            <person name="Korotkin H.B."/>
            <person name="Matheny P.B."/>
            <person name="Slot J.C."/>
        </authorList>
    </citation>
    <scope>NUCLEOTIDE SEQUENCE [LARGE SCALE GENOMIC DNA]</scope>
    <source>
        <strain evidence="8 9">SRW20</strain>
    </source>
</reference>
<feature type="compositionally biased region" description="Basic residues" evidence="6">
    <location>
        <begin position="488"/>
        <end position="502"/>
    </location>
</feature>
<accession>A0A409Y1P8</accession>
<dbReference type="InterPro" id="IPR035979">
    <property type="entry name" value="RBD_domain_sf"/>
</dbReference>
<proteinExistence type="predicted"/>
<sequence length="502" mass="55881">FRAFGPLRYARITLDPATGRSRGTGFACFWNKEDADRVIQQSDLLRAETTGGPTTAAPKKNPFSLPSLLTPDPSSSLAQSLVLHGRTLDCVRAVTRDVAGKLKEENERAREKADKRNMYLLREGVILPNSPAAATLTPAEIERRTSSFNARRALLKSNPSLFISKTRLSVRQIPIFVTERMLKRLVIHAIKAFNKEVKEGSRTGLTADELAADKAPVDVDRAVDGIKEEDDEEVDKKGDKKKKKKFTGRDTGVKQTKIVRQAERIDPITLKGRSKGYGFVELHKHSDALRFLRWANNNPAVGPLFEAWWKDEVEALLKAERAKEEGTRDEARMKRLKEELGRAEEMEEMGEGKGRKTKGSLIVEFSIENVQVVQRRSAMQKEQHAKGAAGHGAVTSREAAPSSPSSPRKRPRKPSKDDRDKSEEPSPKKRRLSQSAASDGDKPKSKAKAKAAKPKANSEEPAGKEGKEKEKEKEAKQKFANPLGSIIGRKRKERKMGKKGKK</sequence>
<dbReference type="Pfam" id="PF00076">
    <property type="entry name" value="RRM_1"/>
    <property type="match status" value="1"/>
</dbReference>
<feature type="compositionally biased region" description="Basic and acidic residues" evidence="6">
    <location>
        <begin position="338"/>
        <end position="354"/>
    </location>
</feature>
<evidence type="ECO:0000256" key="4">
    <source>
        <dbReference type="ARBA" id="ARBA00023242"/>
    </source>
</evidence>
<comment type="subcellular location">
    <subcellularLocation>
        <location evidence="1">Nucleus</location>
    </subcellularLocation>
</comment>
<dbReference type="GO" id="GO:0003729">
    <property type="term" value="F:mRNA binding"/>
    <property type="evidence" value="ECO:0007669"/>
    <property type="project" value="TreeGrafter"/>
</dbReference>
<feature type="region of interest" description="Disordered" evidence="6">
    <location>
        <begin position="375"/>
        <end position="502"/>
    </location>
</feature>
<keyword evidence="2" id="KW-0677">Repeat</keyword>
<dbReference type="Proteomes" id="UP000284706">
    <property type="component" value="Unassembled WGS sequence"/>
</dbReference>
<dbReference type="PROSITE" id="PS50102">
    <property type="entry name" value="RRM"/>
    <property type="match status" value="1"/>
</dbReference>
<evidence type="ECO:0000256" key="6">
    <source>
        <dbReference type="SAM" id="MobiDB-lite"/>
    </source>
</evidence>
<evidence type="ECO:0000313" key="8">
    <source>
        <dbReference type="EMBL" id="PPQ96919.1"/>
    </source>
</evidence>
<evidence type="ECO:0000259" key="7">
    <source>
        <dbReference type="PROSITE" id="PS50102"/>
    </source>
</evidence>
<gene>
    <name evidence="8" type="ORF">CVT26_005905</name>
</gene>
<dbReference type="InterPro" id="IPR000504">
    <property type="entry name" value="RRM_dom"/>
</dbReference>
<keyword evidence="4" id="KW-0539">Nucleus</keyword>
<evidence type="ECO:0000256" key="5">
    <source>
        <dbReference type="PROSITE-ProRule" id="PRU00176"/>
    </source>
</evidence>
<feature type="region of interest" description="Disordered" evidence="6">
    <location>
        <begin position="338"/>
        <end position="357"/>
    </location>
</feature>
<evidence type="ECO:0000256" key="1">
    <source>
        <dbReference type="ARBA" id="ARBA00004123"/>
    </source>
</evidence>
<name>A0A409Y1P8_9AGAR</name>
<feature type="region of interest" description="Disordered" evidence="6">
    <location>
        <begin position="226"/>
        <end position="252"/>
    </location>
</feature>